<dbReference type="Gene3D" id="3.30.465.10">
    <property type="match status" value="1"/>
</dbReference>
<dbReference type="EMBL" id="JBHTIK010000005">
    <property type="protein sequence ID" value="MFD0848389.1"/>
    <property type="molecule type" value="Genomic_DNA"/>
</dbReference>
<keyword evidence="22" id="KW-1185">Reference proteome</keyword>
<dbReference type="Proteomes" id="UP001597124">
    <property type="component" value="Unassembled WGS sequence"/>
</dbReference>
<keyword evidence="7 19" id="KW-0963">Cytoplasm</keyword>
<comment type="cofactor">
    <cofactor evidence="1 19">
        <name>FAD</name>
        <dbReference type="ChEBI" id="CHEBI:57692"/>
    </cofactor>
</comment>
<dbReference type="HAMAP" id="MF_00037">
    <property type="entry name" value="MurB"/>
    <property type="match status" value="1"/>
</dbReference>
<keyword evidence="9 19" id="KW-0285">Flavoprotein</keyword>
<evidence type="ECO:0000256" key="18">
    <source>
        <dbReference type="ARBA" id="ARBA00048914"/>
    </source>
</evidence>
<evidence type="ECO:0000256" key="16">
    <source>
        <dbReference type="ARBA" id="ARBA00023316"/>
    </source>
</evidence>
<dbReference type="InterPro" id="IPR016166">
    <property type="entry name" value="FAD-bd_PCMH"/>
</dbReference>
<dbReference type="InterPro" id="IPR036635">
    <property type="entry name" value="MurB_C_sf"/>
</dbReference>
<name>A0ABW3C4A0_SPHXN</name>
<dbReference type="Gene3D" id="3.30.43.10">
    <property type="entry name" value="Uridine Diphospho-n-acetylenolpyruvylglucosamine Reductase, domain 2"/>
    <property type="match status" value="1"/>
</dbReference>
<feature type="active site" evidence="19">
    <location>
        <position position="185"/>
    </location>
</feature>
<evidence type="ECO:0000256" key="12">
    <source>
        <dbReference type="ARBA" id="ARBA00022960"/>
    </source>
</evidence>
<dbReference type="InterPro" id="IPR036318">
    <property type="entry name" value="FAD-bd_PCMH-like_sf"/>
</dbReference>
<evidence type="ECO:0000256" key="13">
    <source>
        <dbReference type="ARBA" id="ARBA00022984"/>
    </source>
</evidence>
<dbReference type="InterPro" id="IPR016169">
    <property type="entry name" value="FAD-bd_PCMH_sub2"/>
</dbReference>
<keyword evidence="8 19" id="KW-0132">Cell division</keyword>
<evidence type="ECO:0000256" key="7">
    <source>
        <dbReference type="ARBA" id="ARBA00022490"/>
    </source>
</evidence>
<dbReference type="SUPFAM" id="SSF56194">
    <property type="entry name" value="Uridine diphospho-N-Acetylenolpyruvylglucosamine reductase, MurB, C-terminal domain"/>
    <property type="match status" value="1"/>
</dbReference>
<sequence>MQAASHSADDIASPTRTAIRTGKFGRWHKNMPLSSLSYWKVGGRADLVVWPRSIDQLGELLGLLSIHQERYVVIGRATNLLISSAGVHCICIQLLNNFSQLDSDETGVTALSGAWTPRLAVEAARRGLGGIEHIAGIPGSFGGLITMNGGSLRKNIGSVVESVSALSPSGELRIYNQTDCAFEYRRSRFKASNEIIVSARLHLEPKPQSKIYQEMLEIMAARKAKFPLRLPNCGSVFMSDPVAYANFGPPGFMIEQCDLKGLRSGDAEVSPLHANFIVNHGMATSNDILHLIDIMRKSVQKRFGVSLHTEALFMDETGLIKPIDEMLDTRD</sequence>
<evidence type="ECO:0000256" key="19">
    <source>
        <dbReference type="HAMAP-Rule" id="MF_00037"/>
    </source>
</evidence>
<evidence type="ECO:0000313" key="21">
    <source>
        <dbReference type="EMBL" id="MFD0848389.1"/>
    </source>
</evidence>
<keyword evidence="15 19" id="KW-0131">Cell cycle</keyword>
<evidence type="ECO:0000256" key="1">
    <source>
        <dbReference type="ARBA" id="ARBA00001974"/>
    </source>
</evidence>
<dbReference type="Gene3D" id="3.90.78.10">
    <property type="entry name" value="UDP-N-acetylenolpyruvoylglucosamine reductase, C-terminal domain"/>
    <property type="match status" value="1"/>
</dbReference>
<keyword evidence="10 19" id="KW-0274">FAD</keyword>
<comment type="pathway">
    <text evidence="4 19">Cell wall biogenesis; peptidoglycan biosynthesis.</text>
</comment>
<dbReference type="Pfam" id="PF01565">
    <property type="entry name" value="FAD_binding_4"/>
    <property type="match status" value="1"/>
</dbReference>
<dbReference type="EC" id="1.3.1.98" evidence="5 19"/>
<dbReference type="InterPro" id="IPR003170">
    <property type="entry name" value="MurB"/>
</dbReference>
<feature type="domain" description="FAD-binding PCMH-type" evidence="20">
    <location>
        <begin position="41"/>
        <end position="206"/>
    </location>
</feature>
<protein>
    <recommendedName>
        <fullName evidence="6 19">UDP-N-acetylenolpyruvoylglucosamine reductase</fullName>
        <ecNumber evidence="5 19">1.3.1.98</ecNumber>
    </recommendedName>
    <alternativeName>
        <fullName evidence="17 19">UDP-N-acetylmuramate dehydrogenase</fullName>
    </alternativeName>
</protein>
<keyword evidence="11 19" id="KW-0521">NADP</keyword>
<accession>A0ABW3C4A0</accession>
<comment type="caution">
    <text evidence="21">The sequence shown here is derived from an EMBL/GenBank/DDBJ whole genome shotgun (WGS) entry which is preliminary data.</text>
</comment>
<keyword evidence="12 19" id="KW-0133">Cell shape</keyword>
<dbReference type="PROSITE" id="PS51387">
    <property type="entry name" value="FAD_PCMH"/>
    <property type="match status" value="1"/>
</dbReference>
<keyword evidence="14 19" id="KW-0560">Oxidoreductase</keyword>
<comment type="similarity">
    <text evidence="19">Belongs to the MurB family.</text>
</comment>
<dbReference type="Pfam" id="PF02873">
    <property type="entry name" value="MurB_C"/>
    <property type="match status" value="1"/>
</dbReference>
<feature type="active site" evidence="19">
    <location>
        <position position="310"/>
    </location>
</feature>
<dbReference type="InterPro" id="IPR016167">
    <property type="entry name" value="FAD-bd_PCMH_sub1"/>
</dbReference>
<dbReference type="InterPro" id="IPR011601">
    <property type="entry name" value="MurB_C"/>
</dbReference>
<evidence type="ECO:0000256" key="17">
    <source>
        <dbReference type="ARBA" id="ARBA00031026"/>
    </source>
</evidence>
<evidence type="ECO:0000256" key="15">
    <source>
        <dbReference type="ARBA" id="ARBA00023306"/>
    </source>
</evidence>
<evidence type="ECO:0000256" key="8">
    <source>
        <dbReference type="ARBA" id="ARBA00022618"/>
    </source>
</evidence>
<proteinExistence type="inferred from homology"/>
<evidence type="ECO:0000256" key="6">
    <source>
        <dbReference type="ARBA" id="ARBA00015188"/>
    </source>
</evidence>
<evidence type="ECO:0000256" key="2">
    <source>
        <dbReference type="ARBA" id="ARBA00003921"/>
    </source>
</evidence>
<evidence type="ECO:0000256" key="9">
    <source>
        <dbReference type="ARBA" id="ARBA00022630"/>
    </source>
</evidence>
<dbReference type="NCBIfam" id="TIGR00179">
    <property type="entry name" value="murB"/>
    <property type="match status" value="1"/>
</dbReference>
<comment type="subcellular location">
    <subcellularLocation>
        <location evidence="3 19">Cytoplasm</location>
    </subcellularLocation>
</comment>
<gene>
    <name evidence="19 21" type="primary">murB</name>
    <name evidence="21" type="ORF">ACFQ00_08635</name>
</gene>
<evidence type="ECO:0000256" key="10">
    <source>
        <dbReference type="ARBA" id="ARBA00022827"/>
    </source>
</evidence>
<evidence type="ECO:0000313" key="22">
    <source>
        <dbReference type="Proteomes" id="UP001597124"/>
    </source>
</evidence>
<keyword evidence="13 19" id="KW-0573">Peptidoglycan synthesis</keyword>
<dbReference type="RefSeq" id="WP_381489069.1">
    <property type="nucleotide sequence ID" value="NZ_JBHTIK010000005.1"/>
</dbReference>
<evidence type="ECO:0000256" key="5">
    <source>
        <dbReference type="ARBA" id="ARBA00012518"/>
    </source>
</evidence>
<comment type="catalytic activity">
    <reaction evidence="18 19">
        <text>UDP-N-acetyl-alpha-D-muramate + NADP(+) = UDP-N-acetyl-3-O-(1-carboxyvinyl)-alpha-D-glucosamine + NADPH + H(+)</text>
        <dbReference type="Rhea" id="RHEA:12248"/>
        <dbReference type="ChEBI" id="CHEBI:15378"/>
        <dbReference type="ChEBI" id="CHEBI:57783"/>
        <dbReference type="ChEBI" id="CHEBI:58349"/>
        <dbReference type="ChEBI" id="CHEBI:68483"/>
        <dbReference type="ChEBI" id="CHEBI:70757"/>
        <dbReference type="EC" id="1.3.1.98"/>
    </reaction>
</comment>
<evidence type="ECO:0000259" key="20">
    <source>
        <dbReference type="PROSITE" id="PS51387"/>
    </source>
</evidence>
<organism evidence="21 22">
    <name type="scientific">Sphingosinicella xenopeptidilytica</name>
    <dbReference type="NCBI Taxonomy" id="364098"/>
    <lineage>
        <taxon>Bacteria</taxon>
        <taxon>Pseudomonadati</taxon>
        <taxon>Pseudomonadota</taxon>
        <taxon>Alphaproteobacteria</taxon>
        <taxon>Sphingomonadales</taxon>
        <taxon>Sphingosinicellaceae</taxon>
        <taxon>Sphingosinicella</taxon>
    </lineage>
</organism>
<evidence type="ECO:0000256" key="3">
    <source>
        <dbReference type="ARBA" id="ARBA00004496"/>
    </source>
</evidence>
<feature type="active site" description="Proton donor" evidence="19">
    <location>
        <position position="235"/>
    </location>
</feature>
<dbReference type="InterPro" id="IPR006094">
    <property type="entry name" value="Oxid_FAD_bind_N"/>
</dbReference>
<evidence type="ECO:0000256" key="4">
    <source>
        <dbReference type="ARBA" id="ARBA00004752"/>
    </source>
</evidence>
<evidence type="ECO:0000256" key="11">
    <source>
        <dbReference type="ARBA" id="ARBA00022857"/>
    </source>
</evidence>
<dbReference type="NCBIfam" id="NF010480">
    <property type="entry name" value="PRK13905.1"/>
    <property type="match status" value="1"/>
</dbReference>
<dbReference type="PANTHER" id="PTHR21071:SF4">
    <property type="entry name" value="UDP-N-ACETYLENOLPYRUVOYLGLUCOSAMINE REDUCTASE"/>
    <property type="match status" value="1"/>
</dbReference>
<keyword evidence="16 19" id="KW-0961">Cell wall biogenesis/degradation</keyword>
<reference evidence="22" key="1">
    <citation type="journal article" date="2019" name="Int. J. Syst. Evol. Microbiol.">
        <title>The Global Catalogue of Microorganisms (GCM) 10K type strain sequencing project: providing services to taxonomists for standard genome sequencing and annotation.</title>
        <authorList>
            <consortium name="The Broad Institute Genomics Platform"/>
            <consortium name="The Broad Institute Genome Sequencing Center for Infectious Disease"/>
            <person name="Wu L."/>
            <person name="Ma J."/>
        </authorList>
    </citation>
    <scope>NUCLEOTIDE SEQUENCE [LARGE SCALE GENOMIC DNA]</scope>
    <source>
        <strain evidence="22">CCUG 52537</strain>
    </source>
</reference>
<comment type="function">
    <text evidence="2 19">Cell wall formation.</text>
</comment>
<evidence type="ECO:0000256" key="14">
    <source>
        <dbReference type="ARBA" id="ARBA00023002"/>
    </source>
</evidence>
<dbReference type="SUPFAM" id="SSF56176">
    <property type="entry name" value="FAD-binding/transporter-associated domain-like"/>
    <property type="match status" value="1"/>
</dbReference>
<dbReference type="GO" id="GO:0008762">
    <property type="term" value="F:UDP-N-acetylmuramate dehydrogenase activity"/>
    <property type="evidence" value="ECO:0007669"/>
    <property type="project" value="UniProtKB-EC"/>
</dbReference>
<dbReference type="PANTHER" id="PTHR21071">
    <property type="entry name" value="UDP-N-ACETYLENOLPYRUVOYLGLUCOSAMINE REDUCTASE"/>
    <property type="match status" value="1"/>
</dbReference>